<comment type="caution">
    <text evidence="2">The sequence shown here is derived from an EMBL/GenBank/DDBJ whole genome shotgun (WGS) entry which is preliminary data.</text>
</comment>
<dbReference type="Proteomes" id="UP000838763">
    <property type="component" value="Unassembled WGS sequence"/>
</dbReference>
<protein>
    <submittedName>
        <fullName evidence="2">Uncharacterized protein</fullName>
    </submittedName>
</protein>
<dbReference type="InterPro" id="IPR044053">
    <property type="entry name" value="AsaB-like"/>
</dbReference>
<comment type="similarity">
    <text evidence="1">Belongs to the asaB hydroxylase/desaturase family.</text>
</comment>
<dbReference type="PANTHER" id="PTHR34598">
    <property type="entry name" value="BLL6449 PROTEIN"/>
    <property type="match status" value="1"/>
</dbReference>
<dbReference type="EMBL" id="CALLCH030000013">
    <property type="protein sequence ID" value="CAI4215893.1"/>
    <property type="molecule type" value="Genomic_DNA"/>
</dbReference>
<name>A0A9P1MCM1_9PEZI</name>
<evidence type="ECO:0000313" key="2">
    <source>
        <dbReference type="EMBL" id="CAI4215893.1"/>
    </source>
</evidence>
<accession>A0A9P1MCM1</accession>
<reference evidence="2" key="1">
    <citation type="submission" date="2022-11" db="EMBL/GenBank/DDBJ databases">
        <authorList>
            <person name="Scott C."/>
            <person name="Bruce N."/>
        </authorList>
    </citation>
    <scope>NUCLEOTIDE SEQUENCE</scope>
</reference>
<proteinExistence type="inferred from homology"/>
<organism evidence="2 3">
    <name type="scientific">Parascedosporium putredinis</name>
    <dbReference type="NCBI Taxonomy" id="1442378"/>
    <lineage>
        <taxon>Eukaryota</taxon>
        <taxon>Fungi</taxon>
        <taxon>Dikarya</taxon>
        <taxon>Ascomycota</taxon>
        <taxon>Pezizomycotina</taxon>
        <taxon>Sordariomycetes</taxon>
        <taxon>Hypocreomycetidae</taxon>
        <taxon>Microascales</taxon>
        <taxon>Microascaceae</taxon>
        <taxon>Parascedosporium</taxon>
    </lineage>
</organism>
<keyword evidence="3" id="KW-1185">Reference proteome</keyword>
<sequence length="200" mass="23135">MTQILQSDDSLFGPRSAVLSYFRFNPDVHTREKPYEILVNLAPGHRRHNQEFEDRSVTIADARSAQDQFSLDAHGFCWRKWAGPEEWRGIDAEGVKELGHDRIMSGYVTEAEAFLKAELEAADGKEIDIVKVFDYRLRVNTDLNSFQARTLDLDDGLDPLLPVPHPHIDQSFRGAVLRVREHMKDDADELLKRRFRIIKY</sequence>
<dbReference type="AlphaFoldDB" id="A0A9P1MCM1"/>
<evidence type="ECO:0000256" key="1">
    <source>
        <dbReference type="ARBA" id="ARBA00023604"/>
    </source>
</evidence>
<dbReference type="OrthoDB" id="412788at2759"/>
<gene>
    <name evidence="2" type="ORF">PPNO1_LOCUS5567</name>
</gene>
<evidence type="ECO:0000313" key="3">
    <source>
        <dbReference type="Proteomes" id="UP000838763"/>
    </source>
</evidence>
<dbReference type="GO" id="GO:0016491">
    <property type="term" value="F:oxidoreductase activity"/>
    <property type="evidence" value="ECO:0007669"/>
    <property type="project" value="InterPro"/>
</dbReference>
<dbReference type="PANTHER" id="PTHR34598:SF3">
    <property type="entry name" value="OXIDOREDUCTASE AN1597"/>
    <property type="match status" value="1"/>
</dbReference>